<evidence type="ECO:0000256" key="1">
    <source>
        <dbReference type="SAM" id="Phobius"/>
    </source>
</evidence>
<evidence type="ECO:0000313" key="3">
    <source>
        <dbReference type="Proteomes" id="UP000051682"/>
    </source>
</evidence>
<name>A0A0Q3LRY9_9FLAO</name>
<dbReference type="AlphaFoldDB" id="A0A0Q3LRY9"/>
<dbReference type="OrthoDB" id="670562at2"/>
<accession>A0A0Q3LRY9</accession>
<protein>
    <submittedName>
        <fullName evidence="2">Uncharacterized protein</fullName>
    </submittedName>
</protein>
<dbReference type="STRING" id="452084.AR438_09880"/>
<keyword evidence="3" id="KW-1185">Reference proteome</keyword>
<dbReference type="RefSeq" id="WP_056014841.1">
    <property type="nucleotide sequence ID" value="NZ_LLYZ01000005.1"/>
</dbReference>
<feature type="transmembrane region" description="Helical" evidence="1">
    <location>
        <begin position="47"/>
        <end position="65"/>
    </location>
</feature>
<keyword evidence="1" id="KW-0472">Membrane</keyword>
<dbReference type="EMBL" id="LLYZ01000005">
    <property type="protein sequence ID" value="KQK25889.1"/>
    <property type="molecule type" value="Genomic_DNA"/>
</dbReference>
<keyword evidence="1" id="KW-0812">Transmembrane</keyword>
<comment type="caution">
    <text evidence="2">The sequence shown here is derived from an EMBL/GenBank/DDBJ whole genome shotgun (WGS) entry which is preliminary data.</text>
</comment>
<organism evidence="2 3">
    <name type="scientific">Chryseobacterium aquaticum</name>
    <dbReference type="NCBI Taxonomy" id="452084"/>
    <lineage>
        <taxon>Bacteria</taxon>
        <taxon>Pseudomonadati</taxon>
        <taxon>Bacteroidota</taxon>
        <taxon>Flavobacteriia</taxon>
        <taxon>Flavobacteriales</taxon>
        <taxon>Weeksellaceae</taxon>
        <taxon>Chryseobacterium group</taxon>
        <taxon>Chryseobacterium</taxon>
    </lineage>
</organism>
<feature type="transmembrane region" description="Helical" evidence="1">
    <location>
        <begin position="108"/>
        <end position="129"/>
    </location>
</feature>
<keyword evidence="1" id="KW-1133">Transmembrane helix</keyword>
<gene>
    <name evidence="2" type="ORF">AR438_09880</name>
</gene>
<proteinExistence type="predicted"/>
<evidence type="ECO:0000313" key="2">
    <source>
        <dbReference type="EMBL" id="KQK25889.1"/>
    </source>
</evidence>
<reference evidence="2 3" key="1">
    <citation type="submission" date="2015-10" db="EMBL/GenBank/DDBJ databases">
        <title>Chryseobacterium aquaticum genome.</title>
        <authorList>
            <person name="Newman J.D."/>
            <person name="Ferguson M.B."/>
            <person name="Miller J.R."/>
        </authorList>
    </citation>
    <scope>NUCLEOTIDE SEQUENCE [LARGE SCALE GENOMIC DNA]</scope>
    <source>
        <strain evidence="2 3">KCTC 12483</strain>
    </source>
</reference>
<dbReference type="Proteomes" id="UP000051682">
    <property type="component" value="Unassembled WGS sequence"/>
</dbReference>
<sequence>MQIHLIIVGIIFIFLAFIHIIFPKYFEWEKEFKSLSLANRQIMKIHTVFIALTVFLMGLLCLTSANDLMETSLGKKIILGLAIFWTTRLVFQFFGYSSKLWKGKIFETSVHIIFSFLWIYISFVFWTIYFSF</sequence>
<feature type="transmembrane region" description="Helical" evidence="1">
    <location>
        <begin position="77"/>
        <end position="96"/>
    </location>
</feature>
<feature type="transmembrane region" description="Helical" evidence="1">
    <location>
        <begin position="6"/>
        <end position="26"/>
    </location>
</feature>